<evidence type="ECO:0000256" key="1">
    <source>
        <dbReference type="SAM" id="MobiDB-lite"/>
    </source>
</evidence>
<accession>A0ABT7PL12</accession>
<reference evidence="3 4" key="1">
    <citation type="submission" date="2023-06" db="EMBL/GenBank/DDBJ databases">
        <title>Roseiconus lacunae JC819 isolated from Gulf of Mannar region, Tamil Nadu.</title>
        <authorList>
            <person name="Pk S."/>
            <person name="Ch S."/>
            <person name="Ch V.R."/>
        </authorList>
    </citation>
    <scope>NUCLEOTIDE SEQUENCE [LARGE SCALE GENOMIC DNA]</scope>
    <source>
        <strain evidence="3 4">JC819</strain>
    </source>
</reference>
<sequence length="149" mass="16834">MNLNRSIQNDRVMETNHSNGDSLAQVTDANNLAITSLAKLDHIVWKVNTYRSVLEGESIFEVVDCHHCRLAKWYYERDGQASFAHTPSYRMLEAPHATVHRSTERVLDLLSASISTNDTAIAESLEEMEKGSEQVLQVLDQIILQNKGH</sequence>
<evidence type="ECO:0000259" key="2">
    <source>
        <dbReference type="Pfam" id="PF13682"/>
    </source>
</evidence>
<evidence type="ECO:0000313" key="4">
    <source>
        <dbReference type="Proteomes" id="UP001239462"/>
    </source>
</evidence>
<keyword evidence="4" id="KW-1185">Reference proteome</keyword>
<dbReference type="InterPro" id="IPR025991">
    <property type="entry name" value="Chemoreceptor_zinc-bind_dom"/>
</dbReference>
<evidence type="ECO:0000313" key="3">
    <source>
        <dbReference type="EMBL" id="MDM4017182.1"/>
    </source>
</evidence>
<dbReference type="Gene3D" id="1.20.120.30">
    <property type="entry name" value="Aspartate receptor, ligand-binding domain"/>
    <property type="match status" value="1"/>
</dbReference>
<feature type="region of interest" description="Disordered" evidence="1">
    <location>
        <begin position="1"/>
        <end position="21"/>
    </location>
</feature>
<protein>
    <submittedName>
        <fullName evidence="3">CZB domain-containing protein</fullName>
    </submittedName>
</protein>
<proteinExistence type="predicted"/>
<dbReference type="Proteomes" id="UP001239462">
    <property type="component" value="Unassembled WGS sequence"/>
</dbReference>
<gene>
    <name evidence="3" type="ORF">QTN89_17180</name>
</gene>
<dbReference type="RefSeq" id="WP_289164645.1">
    <property type="nucleotide sequence ID" value="NZ_JASZZN010000012.1"/>
</dbReference>
<dbReference type="EMBL" id="JASZZN010000012">
    <property type="protein sequence ID" value="MDM4017182.1"/>
    <property type="molecule type" value="Genomic_DNA"/>
</dbReference>
<dbReference type="Pfam" id="PF13682">
    <property type="entry name" value="CZB"/>
    <property type="match status" value="1"/>
</dbReference>
<organism evidence="3 4">
    <name type="scientific">Roseiconus lacunae</name>
    <dbReference type="NCBI Taxonomy" id="2605694"/>
    <lineage>
        <taxon>Bacteria</taxon>
        <taxon>Pseudomonadati</taxon>
        <taxon>Planctomycetota</taxon>
        <taxon>Planctomycetia</taxon>
        <taxon>Pirellulales</taxon>
        <taxon>Pirellulaceae</taxon>
        <taxon>Roseiconus</taxon>
    </lineage>
</organism>
<name>A0ABT7PL12_9BACT</name>
<comment type="caution">
    <text evidence="3">The sequence shown here is derived from an EMBL/GenBank/DDBJ whole genome shotgun (WGS) entry which is preliminary data.</text>
</comment>
<feature type="domain" description="Chemoreceptor zinc-binding" evidence="2">
    <location>
        <begin position="42"/>
        <end position="106"/>
    </location>
</feature>